<dbReference type="InterPro" id="IPR036061">
    <property type="entry name" value="CheW-like_dom_sf"/>
</dbReference>
<dbReference type="Gene3D" id="2.30.30.40">
    <property type="entry name" value="SH3 Domains"/>
    <property type="match status" value="1"/>
</dbReference>
<gene>
    <name evidence="5" type="primary">cheW</name>
    <name evidence="5" type="ORF">REIFOR_01769</name>
</gene>
<dbReference type="KEGG" id="rfo:REIFOR_01769"/>
<evidence type="ECO:0000256" key="1">
    <source>
        <dbReference type="ARBA" id="ARBA00004496"/>
    </source>
</evidence>
<dbReference type="AlphaFoldDB" id="A0A2K8KQ85"/>
<dbReference type="PANTHER" id="PTHR22617:SF45">
    <property type="entry name" value="CHEMOTAXIS PROTEIN CHEW"/>
    <property type="match status" value="1"/>
</dbReference>
<sequence length="168" mass="18328">MTKIENGNSSHGNDVDEEFLSFVLGDESYALDIMSVKEIRGYETVTKIANAPAFVKGVLNLRGDIVPIVDLRMKFDIGQATYDEFTIVIMLSVNDRIVGVVVDAVSDVVKFSAQQILPPPEFGVSFNTRFLRGLATIENKMIVLVNIAALIGSDELGLMDLNTTAGQE</sequence>
<dbReference type="Proteomes" id="UP000229757">
    <property type="component" value="Chromosome"/>
</dbReference>
<keyword evidence="6" id="KW-1185">Reference proteome</keyword>
<dbReference type="GO" id="GO:0005829">
    <property type="term" value="C:cytosol"/>
    <property type="evidence" value="ECO:0007669"/>
    <property type="project" value="TreeGrafter"/>
</dbReference>
<dbReference type="EMBL" id="CP011797">
    <property type="protein sequence ID" value="ATX76907.1"/>
    <property type="molecule type" value="Genomic_DNA"/>
</dbReference>
<dbReference type="RefSeq" id="WP_100257213.1">
    <property type="nucleotide sequence ID" value="NZ_CP011797.1"/>
</dbReference>
<accession>A0A2K8KQ85</accession>
<dbReference type="GO" id="GO:0007165">
    <property type="term" value="P:signal transduction"/>
    <property type="evidence" value="ECO:0007669"/>
    <property type="project" value="InterPro"/>
</dbReference>
<evidence type="ECO:0000313" key="6">
    <source>
        <dbReference type="Proteomes" id="UP000229757"/>
    </source>
</evidence>
<keyword evidence="3" id="KW-0963">Cytoplasm</keyword>
<dbReference type="SUPFAM" id="SSF50341">
    <property type="entry name" value="CheW-like"/>
    <property type="match status" value="1"/>
</dbReference>
<proteinExistence type="predicted"/>
<feature type="domain" description="CheW-like" evidence="4">
    <location>
        <begin position="16"/>
        <end position="156"/>
    </location>
</feature>
<organism evidence="5 6">
    <name type="scientific">Reinekea forsetii</name>
    <dbReference type="NCBI Taxonomy" id="1336806"/>
    <lineage>
        <taxon>Bacteria</taxon>
        <taxon>Pseudomonadati</taxon>
        <taxon>Pseudomonadota</taxon>
        <taxon>Gammaproteobacteria</taxon>
        <taxon>Oceanospirillales</taxon>
        <taxon>Saccharospirillaceae</taxon>
        <taxon>Reinekea</taxon>
    </lineage>
</organism>
<evidence type="ECO:0000259" key="4">
    <source>
        <dbReference type="PROSITE" id="PS50851"/>
    </source>
</evidence>
<dbReference type="PROSITE" id="PS50851">
    <property type="entry name" value="CHEW"/>
    <property type="match status" value="1"/>
</dbReference>
<comment type="subcellular location">
    <subcellularLocation>
        <location evidence="1">Cytoplasm</location>
    </subcellularLocation>
</comment>
<reference evidence="5 6" key="1">
    <citation type="journal article" date="2017" name="Environ. Microbiol.">
        <title>Genomic and physiological analyses of 'Reinekea forsetii' reveal a versatile opportunistic lifestyle during spring algae blooms.</title>
        <authorList>
            <person name="Avci B."/>
            <person name="Hahnke R.L."/>
            <person name="Chafee M."/>
            <person name="Fischer T."/>
            <person name="Gruber-Vodicka H."/>
            <person name="Tegetmeyer H.E."/>
            <person name="Harder J."/>
            <person name="Fuchs B.M."/>
            <person name="Amann R.I."/>
            <person name="Teeling H."/>
        </authorList>
    </citation>
    <scope>NUCLEOTIDE SEQUENCE [LARGE SCALE GENOMIC DNA]</scope>
    <source>
        <strain evidence="5 6">Hel1_31_D35</strain>
    </source>
</reference>
<evidence type="ECO:0000313" key="5">
    <source>
        <dbReference type="EMBL" id="ATX76907.1"/>
    </source>
</evidence>
<dbReference type="Gene3D" id="2.40.50.180">
    <property type="entry name" value="CheA-289, Domain 4"/>
    <property type="match status" value="1"/>
</dbReference>
<name>A0A2K8KQ85_9GAMM</name>
<evidence type="ECO:0000256" key="2">
    <source>
        <dbReference type="ARBA" id="ARBA00021483"/>
    </source>
</evidence>
<dbReference type="InterPro" id="IPR002545">
    <property type="entry name" value="CheW-lke_dom"/>
</dbReference>
<dbReference type="PANTHER" id="PTHR22617">
    <property type="entry name" value="CHEMOTAXIS SENSOR HISTIDINE KINASE-RELATED"/>
    <property type="match status" value="1"/>
</dbReference>
<evidence type="ECO:0000256" key="3">
    <source>
        <dbReference type="ARBA" id="ARBA00022490"/>
    </source>
</evidence>
<dbReference type="GO" id="GO:0006935">
    <property type="term" value="P:chemotaxis"/>
    <property type="evidence" value="ECO:0007669"/>
    <property type="project" value="InterPro"/>
</dbReference>
<dbReference type="InterPro" id="IPR039315">
    <property type="entry name" value="CheW"/>
</dbReference>
<dbReference type="OrthoDB" id="9790406at2"/>
<dbReference type="Pfam" id="PF01584">
    <property type="entry name" value="CheW"/>
    <property type="match status" value="1"/>
</dbReference>
<dbReference type="SMART" id="SM00260">
    <property type="entry name" value="CheW"/>
    <property type="match status" value="1"/>
</dbReference>
<protein>
    <recommendedName>
        <fullName evidence="2">Chemotaxis protein CheW</fullName>
    </recommendedName>
</protein>